<dbReference type="Proteomes" id="UP000694857">
    <property type="component" value="Chromosome 6"/>
</dbReference>
<organism evidence="2 3">
    <name type="scientific">Balaenoptera musculus</name>
    <name type="common">Blue whale</name>
    <dbReference type="NCBI Taxonomy" id="9771"/>
    <lineage>
        <taxon>Eukaryota</taxon>
        <taxon>Metazoa</taxon>
        <taxon>Chordata</taxon>
        <taxon>Craniata</taxon>
        <taxon>Vertebrata</taxon>
        <taxon>Euteleostomi</taxon>
        <taxon>Mammalia</taxon>
        <taxon>Eutheria</taxon>
        <taxon>Laurasiatheria</taxon>
        <taxon>Artiodactyla</taxon>
        <taxon>Whippomorpha</taxon>
        <taxon>Cetacea</taxon>
        <taxon>Mysticeti</taxon>
        <taxon>Balaenopteridae</taxon>
        <taxon>Balaenoptera</taxon>
    </lineage>
</organism>
<reference evidence="3" key="1">
    <citation type="submission" date="2025-08" db="UniProtKB">
        <authorList>
            <consortium name="RefSeq"/>
        </authorList>
    </citation>
    <scope>IDENTIFICATION</scope>
    <source>
        <tissue evidence="3">Epidermis and Blubber</tissue>
    </source>
</reference>
<dbReference type="GeneID" id="118896941"/>
<gene>
    <name evidence="3" type="primary">LOC118896941</name>
</gene>
<dbReference type="AlphaFoldDB" id="A0A8B8XPH4"/>
<keyword evidence="2" id="KW-1185">Reference proteome</keyword>
<name>A0A8B8XPH4_BALMU</name>
<evidence type="ECO:0000313" key="3">
    <source>
        <dbReference type="RefSeq" id="XP_036711484.1"/>
    </source>
</evidence>
<evidence type="ECO:0000313" key="2">
    <source>
        <dbReference type="Proteomes" id="UP000694857"/>
    </source>
</evidence>
<proteinExistence type="predicted"/>
<sequence>MLADRINPLGPELALGNLCECGPRSPRAAPGPALRLGGRRGGVWRSGAARGVGGGRGRRLGGQCTEGCASGRGGPPETRVEASPGPGGVSASDRPPVSSPKSCSLPSVRKVCCSLPEASPAARFDAPCVCPGVPRGSSSIASEIKLLLKYFKTF</sequence>
<dbReference type="KEGG" id="bmus:118896941"/>
<feature type="region of interest" description="Disordered" evidence="1">
    <location>
        <begin position="47"/>
        <end position="104"/>
    </location>
</feature>
<accession>A0A8B8XPH4</accession>
<dbReference type="RefSeq" id="XP_036711484.1">
    <property type="nucleotide sequence ID" value="XM_036855589.1"/>
</dbReference>
<protein>
    <submittedName>
        <fullName evidence="3">Uncharacterized protein LOC118896941</fullName>
    </submittedName>
</protein>
<evidence type="ECO:0000256" key="1">
    <source>
        <dbReference type="SAM" id="MobiDB-lite"/>
    </source>
</evidence>